<evidence type="ECO:0000313" key="2">
    <source>
        <dbReference type="Proteomes" id="UP000639338"/>
    </source>
</evidence>
<dbReference type="AlphaFoldDB" id="A0A834XPZ8"/>
<protein>
    <submittedName>
        <fullName evidence="1">Uncharacterized protein</fullName>
    </submittedName>
</protein>
<reference evidence="1 2" key="1">
    <citation type="submission" date="2020-08" db="EMBL/GenBank/DDBJ databases">
        <title>Aphidius gifuensis genome sequencing and assembly.</title>
        <authorList>
            <person name="Du Z."/>
        </authorList>
    </citation>
    <scope>NUCLEOTIDE SEQUENCE [LARGE SCALE GENOMIC DNA]</scope>
    <source>
        <strain evidence="1">YNYX2018</strain>
        <tissue evidence="1">Adults</tissue>
    </source>
</reference>
<sequence>MFVSVTNVNQVLGDFYDALVRVRYPGVATIELSNLEATVLNKNQRNELLHWLLIQSLRSIDSTTIEPQSDNNSLVQWYSQIGICNDKEALLGECTIENQLPTIVKLTEFIMNILGVNGQAKVIPQEAENIINYYLKNEVNIIPSFVKLTTKLTPSEARKYVKSVNERVKEQKIPDSPANINREVLENSVDGKINENAHDTTATIISKFCETFEDINQWKKPNNKKSTDVKTGSFDDCIENINKNFSDLIKTLNNKHEVENQIIPTSLNTEDSQLDRAIKDVVVRMEELNKVRDHDHD</sequence>
<organism evidence="1 2">
    <name type="scientific">Aphidius gifuensis</name>
    <name type="common">Parasitoid wasp</name>
    <dbReference type="NCBI Taxonomy" id="684658"/>
    <lineage>
        <taxon>Eukaryota</taxon>
        <taxon>Metazoa</taxon>
        <taxon>Ecdysozoa</taxon>
        <taxon>Arthropoda</taxon>
        <taxon>Hexapoda</taxon>
        <taxon>Insecta</taxon>
        <taxon>Pterygota</taxon>
        <taxon>Neoptera</taxon>
        <taxon>Endopterygota</taxon>
        <taxon>Hymenoptera</taxon>
        <taxon>Apocrita</taxon>
        <taxon>Ichneumonoidea</taxon>
        <taxon>Braconidae</taxon>
        <taxon>Aphidiinae</taxon>
        <taxon>Aphidius</taxon>
    </lineage>
</organism>
<dbReference type="Proteomes" id="UP000639338">
    <property type="component" value="Unassembled WGS sequence"/>
</dbReference>
<proteinExistence type="predicted"/>
<dbReference type="EMBL" id="JACMRX010000005">
    <property type="protein sequence ID" value="KAF7990006.1"/>
    <property type="molecule type" value="Genomic_DNA"/>
</dbReference>
<keyword evidence="2" id="KW-1185">Reference proteome</keyword>
<gene>
    <name evidence="1" type="ORF">HCN44_008680</name>
</gene>
<name>A0A834XPZ8_APHGI</name>
<dbReference type="OrthoDB" id="7653744at2759"/>
<accession>A0A834XPZ8</accession>
<evidence type="ECO:0000313" key="1">
    <source>
        <dbReference type="EMBL" id="KAF7990006.1"/>
    </source>
</evidence>
<comment type="caution">
    <text evidence="1">The sequence shown here is derived from an EMBL/GenBank/DDBJ whole genome shotgun (WGS) entry which is preliminary data.</text>
</comment>